<keyword evidence="1" id="KW-0472">Membrane</keyword>
<proteinExistence type="predicted"/>
<feature type="transmembrane region" description="Helical" evidence="1">
    <location>
        <begin position="68"/>
        <end position="91"/>
    </location>
</feature>
<keyword evidence="1" id="KW-0812">Transmembrane</keyword>
<protein>
    <submittedName>
        <fullName evidence="2">Uncharacterized protein</fullName>
    </submittedName>
</protein>
<dbReference type="Proteomes" id="UP000198402">
    <property type="component" value="Unassembled WGS sequence"/>
</dbReference>
<reference evidence="2 3" key="1">
    <citation type="submission" date="2015-11" db="EMBL/GenBank/DDBJ databases">
        <title>Draft genome sequences of new species of the genus Lactobacillus isolated from orchardgrass silage.</title>
        <authorList>
            <person name="Tohno M."/>
            <person name="Tanizawa Y."/>
            <person name="Arita M."/>
        </authorList>
    </citation>
    <scope>NUCLEOTIDE SEQUENCE [LARGE SCALE GENOMIC DNA]</scope>
    <source>
        <strain evidence="2 3">IWT126</strain>
    </source>
</reference>
<sequence>MVWLLLIWFVILIVLGLGYFVIQRRYRKIVQMTFPNMTRQDRLIRNWRIKDYWLESSVSAIYWHYLKLVLNGFALLSAGGFLSAGLGMSLVTQYQAFLLLMGFVFYLGIAFWLLVGFSVLISGLRIYPKRRVLKNYLSAHSDNRLKMVVLPERMTRFIIIWHGAGVIFAWLTVAILVIMMKV</sequence>
<name>A0A1Z5IHS6_9LACO</name>
<dbReference type="AlphaFoldDB" id="A0A1Z5IHS6"/>
<evidence type="ECO:0000313" key="3">
    <source>
        <dbReference type="Proteomes" id="UP000198402"/>
    </source>
</evidence>
<keyword evidence="1" id="KW-1133">Transmembrane helix</keyword>
<accession>A0A1Z5IHS6</accession>
<gene>
    <name evidence="2" type="ORF">IWT126_01351</name>
</gene>
<dbReference type="EMBL" id="BCMG01000006">
    <property type="protein sequence ID" value="GAX01325.1"/>
    <property type="molecule type" value="Genomic_DNA"/>
</dbReference>
<comment type="caution">
    <text evidence="2">The sequence shown here is derived from an EMBL/GenBank/DDBJ whole genome shotgun (WGS) entry which is preliminary data.</text>
</comment>
<feature type="transmembrane region" description="Helical" evidence="1">
    <location>
        <begin position="97"/>
        <end position="121"/>
    </location>
</feature>
<keyword evidence="3" id="KW-1185">Reference proteome</keyword>
<evidence type="ECO:0000313" key="2">
    <source>
        <dbReference type="EMBL" id="GAX01325.1"/>
    </source>
</evidence>
<feature type="transmembrane region" description="Helical" evidence="1">
    <location>
        <begin position="6"/>
        <end position="22"/>
    </location>
</feature>
<evidence type="ECO:0000256" key="1">
    <source>
        <dbReference type="SAM" id="Phobius"/>
    </source>
</evidence>
<dbReference type="RefSeq" id="WP_054654283.1">
    <property type="nucleotide sequence ID" value="NZ_BBFL01000003.1"/>
</dbReference>
<organism evidence="2 3">
    <name type="scientific">Secundilactobacillus silagei JCM 19001</name>
    <dbReference type="NCBI Taxonomy" id="1302250"/>
    <lineage>
        <taxon>Bacteria</taxon>
        <taxon>Bacillati</taxon>
        <taxon>Bacillota</taxon>
        <taxon>Bacilli</taxon>
        <taxon>Lactobacillales</taxon>
        <taxon>Lactobacillaceae</taxon>
        <taxon>Secundilactobacillus</taxon>
    </lineage>
</organism>
<feature type="transmembrane region" description="Helical" evidence="1">
    <location>
        <begin position="157"/>
        <end position="180"/>
    </location>
</feature>